<dbReference type="EMBL" id="KP795555">
    <property type="protein sequence ID" value="AKN37883.1"/>
    <property type="molecule type" value="Genomic_DNA"/>
</dbReference>
<keyword evidence="1" id="KW-0732">Signal</keyword>
<dbReference type="AlphaFoldDB" id="A0A0H3ZNJ6"/>
<evidence type="ECO:0000256" key="1">
    <source>
        <dbReference type="SAM" id="SignalP"/>
    </source>
</evidence>
<feature type="chain" id="PRO_5005205094" description="Solute-binding protein family 3/N-terminal domain-containing protein" evidence="1">
    <location>
        <begin position="21"/>
        <end position="249"/>
    </location>
</feature>
<proteinExistence type="predicted"/>
<feature type="signal peptide" evidence="1">
    <location>
        <begin position="1"/>
        <end position="20"/>
    </location>
</feature>
<evidence type="ECO:0008006" key="3">
    <source>
        <dbReference type="Google" id="ProtNLM"/>
    </source>
</evidence>
<protein>
    <recommendedName>
        <fullName evidence="3">Solute-binding protein family 3/N-terminal domain-containing protein</fullName>
    </recommendedName>
</protein>
<accession>A0A0H3ZNJ6</accession>
<dbReference type="SUPFAM" id="SSF53850">
    <property type="entry name" value="Periplasmic binding protein-like II"/>
    <property type="match status" value="1"/>
</dbReference>
<name>A0A0H3ZNJ6_9VIBR</name>
<sequence>MRIVLFLLLIIGSSSQSAWAFSRPDRLLLATQEWFPYQYQENGVMKGPGIDKVKCVMRHLDQPYQLTMTKWDRAQLMTEVGSQHGFFLASHNSKRDEYAEYSAPLEEQNWSWFSLSDSTEVDSAMFKSQIKVAALFGSNKWFWLQKNGYRVSKKPRTPKALIELLLNGEVGAILGNDAVIDETIKKWALATEPYPVLVFSPSLWGCTFPKPLSSDIPVFWRSLMTRPNSAVSVQYGFNDRSIICLYQSE</sequence>
<reference evidence="2" key="1">
    <citation type="journal article" date="2015" name="MBio">
        <title>Eco-Evolutionary Dynamics of Episomes among Ecologically Cohesive Bacterial Populations.</title>
        <authorList>
            <person name="Xue H."/>
            <person name="Cordero O.X."/>
            <person name="Camas F.M."/>
            <person name="Trimble W."/>
            <person name="Meyer F."/>
            <person name="Guglielmini J."/>
            <person name="Rocha E.P."/>
            <person name="Polz M.F."/>
        </authorList>
    </citation>
    <scope>NUCLEOTIDE SEQUENCE</scope>
    <source>
        <strain evidence="2">FF_482</strain>
    </source>
</reference>
<organism evidence="2">
    <name type="scientific">Vibrio sp. FF_482</name>
    <dbReference type="NCBI Taxonomy" id="1652836"/>
    <lineage>
        <taxon>Bacteria</taxon>
        <taxon>Pseudomonadati</taxon>
        <taxon>Pseudomonadota</taxon>
        <taxon>Gammaproteobacteria</taxon>
        <taxon>Vibrionales</taxon>
        <taxon>Vibrionaceae</taxon>
        <taxon>Vibrio</taxon>
    </lineage>
</organism>
<evidence type="ECO:0000313" key="2">
    <source>
        <dbReference type="EMBL" id="AKN37883.1"/>
    </source>
</evidence>